<reference evidence="1 2" key="1">
    <citation type="submission" date="2016-06" db="EMBL/GenBank/DDBJ databases">
        <title>Simultaneous identification of Haemophilus influenzae and Haemophilus haemolyticus using TaqMan real-time PCR.</title>
        <authorList>
            <person name="Price E.P."/>
            <person name="Sarovich D.S."/>
            <person name="Harris T."/>
            <person name="Spargo J.C."/>
            <person name="Nosworthy E."/>
            <person name="Beissbarth J."/>
            <person name="Smith-Vaughan H.C."/>
        </authorList>
    </citation>
    <scope>NUCLEOTIDE SEQUENCE [LARGE SCALE GENOMIC DNA]</scope>
    <source>
        <strain evidence="1 2">ATCC 9796</strain>
    </source>
</reference>
<organism evidence="1 2">
    <name type="scientific">Haemophilus parainfluenzae</name>
    <dbReference type="NCBI Taxonomy" id="729"/>
    <lineage>
        <taxon>Bacteria</taxon>
        <taxon>Pseudomonadati</taxon>
        <taxon>Pseudomonadota</taxon>
        <taxon>Gammaproteobacteria</taxon>
        <taxon>Pasteurellales</taxon>
        <taxon>Pasteurellaceae</taxon>
        <taxon>Haemophilus</taxon>
    </lineage>
</organism>
<name>A0AB36E7Z2_HAEPA</name>
<comment type="caution">
    <text evidence="1">The sequence shown here is derived from an EMBL/GenBank/DDBJ whole genome shotgun (WGS) entry which is preliminary data.</text>
</comment>
<dbReference type="Proteomes" id="UP000092740">
    <property type="component" value="Unassembled WGS sequence"/>
</dbReference>
<dbReference type="AlphaFoldDB" id="A0AB36E7Z2"/>
<evidence type="ECO:0000313" key="2">
    <source>
        <dbReference type="Proteomes" id="UP000092740"/>
    </source>
</evidence>
<accession>A0AB36E7Z2</accession>
<dbReference type="RefSeq" id="WP_065285974.1">
    <property type="nucleotide sequence ID" value="NZ_MAQD01000007.1"/>
</dbReference>
<evidence type="ECO:0000313" key="1">
    <source>
        <dbReference type="EMBL" id="OBY51122.1"/>
    </source>
</evidence>
<dbReference type="EMBL" id="MAQD01000007">
    <property type="protein sequence ID" value="OBY51122.1"/>
    <property type="molecule type" value="Genomic_DNA"/>
</dbReference>
<proteinExistence type="predicted"/>
<sequence length="122" mass="14222">MYVSENESAVEKWHRENDIPMSKARNGEETLHEMGLSKYPTERAFNYLTVQRREMLKAVADIEPSEDYIRPDLSGDKLCHYNDKGISKLARGLRDLTELRRSFPQSIRLADFYDIDPVTRGQ</sequence>
<gene>
    <name evidence="1" type="ORF">BBB48_06885</name>
</gene>
<protein>
    <submittedName>
        <fullName evidence="1">Uncharacterized protein</fullName>
    </submittedName>
</protein>